<name>F8L9I0_SIMNZ</name>
<reference evidence="1 2" key="2">
    <citation type="journal article" date="2011" name="Mol. Biol. Evol.">
        <title>Unity in variety--the pan-genome of the Chlamydiae.</title>
        <authorList>
            <person name="Collingro A."/>
            <person name="Tischler P."/>
            <person name="Weinmaier T."/>
            <person name="Penz T."/>
            <person name="Heinz E."/>
            <person name="Brunham R.C."/>
            <person name="Read T.D."/>
            <person name="Bavoil P.M."/>
            <person name="Sachse K."/>
            <person name="Kahane S."/>
            <person name="Friedman M.G."/>
            <person name="Rattei T."/>
            <person name="Myers G.S."/>
            <person name="Horn M."/>
        </authorList>
    </citation>
    <scope>NUCLEOTIDE SEQUENCE [LARGE SCALE GENOMIC DNA]</scope>
    <source>
        <strain evidence="2">ATCC VR-1471 / Z</strain>
    </source>
</reference>
<dbReference type="EMBL" id="FR872582">
    <property type="protein sequence ID" value="CCB89517.1"/>
    <property type="molecule type" value="Genomic_DNA"/>
</dbReference>
<dbReference type="InterPro" id="IPR029058">
    <property type="entry name" value="AB_hydrolase_fold"/>
</dbReference>
<dbReference type="KEGG" id="sng:SNE_A16400"/>
<protein>
    <submittedName>
        <fullName evidence="1">Uncharacterized protein</fullName>
    </submittedName>
</protein>
<dbReference type="SUPFAM" id="SSF53474">
    <property type="entry name" value="alpha/beta-Hydrolases"/>
    <property type="match status" value="1"/>
</dbReference>
<accession>F8L9I0</accession>
<dbReference type="RefSeq" id="WP_013943983.1">
    <property type="nucleotide sequence ID" value="NC_015713.1"/>
</dbReference>
<dbReference type="Proteomes" id="UP000000496">
    <property type="component" value="Chromosome gsn.131"/>
</dbReference>
<dbReference type="AlphaFoldDB" id="F8L9I0"/>
<evidence type="ECO:0000313" key="2">
    <source>
        <dbReference type="Proteomes" id="UP000000496"/>
    </source>
</evidence>
<organism evidence="1 2">
    <name type="scientific">Simkania negevensis (strain ATCC VR-1471 / DSM 27360 / Z)</name>
    <dbReference type="NCBI Taxonomy" id="331113"/>
    <lineage>
        <taxon>Bacteria</taxon>
        <taxon>Pseudomonadati</taxon>
        <taxon>Chlamydiota</taxon>
        <taxon>Chlamydiia</taxon>
        <taxon>Parachlamydiales</taxon>
        <taxon>Simkaniaceae</taxon>
        <taxon>Simkania</taxon>
    </lineage>
</organism>
<dbReference type="HOGENOM" id="CLU_474779_0_0_0"/>
<keyword evidence="2" id="KW-1185">Reference proteome</keyword>
<dbReference type="OrthoDB" id="517984at2"/>
<gene>
    <name evidence="1" type="ordered locus">SNE_A16400</name>
</gene>
<reference key="1">
    <citation type="journal article" date="2011" name="Mol. Biol. Evol.">
        <title>Unity in variety -- the pan-genome of the Chlamydiae.</title>
        <authorList>
            <person name="Collingro A."/>
            <person name="Tischler P."/>
            <person name="Weinmaier T."/>
            <person name="Penz T."/>
            <person name="Heinz E."/>
            <person name="Brunham R.C."/>
            <person name="Read T.D."/>
            <person name="Bavoil P.M."/>
            <person name="Sachse K."/>
            <person name="Kahane S."/>
            <person name="Friedman M.G."/>
            <person name="Rattei T."/>
            <person name="Myers G.S.A."/>
            <person name="Horn M."/>
        </authorList>
    </citation>
    <scope>NUCLEOTIDE SEQUENCE</scope>
    <source>
        <strain>Z</strain>
    </source>
</reference>
<proteinExistence type="predicted"/>
<sequence>MSEVSGVTEGVDFALGVTIASLDSKEAQEDIYPAPYEAYPLPTSDNYDKIPSLDHQLKLFLTKGGPKKRFTHLLSLYFGEALVDRVMKLDQHSTLPNRLEKAQCLQLLGGIGHVLTFDDLENYFAELKSGTLKTEILKYAQIPSLRMWWSQTAAQLPNFWINHLVELFRNPLQFIDPNHEFPLGFELEEAGIHKRRSLSYTYYDYAIKKLMKEGDRSRPEFYLSHRELLAKFISYGDTFSTQKGMIIPVFNENTGQVDYYQLEAQVHLSGLHGYFLTPRNKDAGLPALFTFRGTDGGASKHRDLDPKGVGKQVFETCAPQIVQILENYAKNTANPRLELIGHSLGAADCQRTLVELVKDERASLFQEIKLFAFCSPKLDTPTIELWQKRLNQIADQEKKPILRFSFSYHQNDIITWTGNANLKGTNSYFIQRSYLIVKSDSGISDTMLHHTAPFFRFGNFDFETDKRSFQFVQSYSQEDLDRLVYKLTELENTSSWYISLKSYFVEVETIEQIRQRIELIKQEQARFEEFKEKDSEQSWFVWSALGALNYTLQPIAYYTYGWLIGAGPQKSKTN</sequence>
<evidence type="ECO:0000313" key="1">
    <source>
        <dbReference type="EMBL" id="CCB89517.1"/>
    </source>
</evidence>